<dbReference type="InterPro" id="IPR014710">
    <property type="entry name" value="RmlC-like_jellyroll"/>
</dbReference>
<organism evidence="2 3">
    <name type="scientific">Puia dinghuensis</name>
    <dbReference type="NCBI Taxonomy" id="1792502"/>
    <lineage>
        <taxon>Bacteria</taxon>
        <taxon>Pseudomonadati</taxon>
        <taxon>Bacteroidota</taxon>
        <taxon>Chitinophagia</taxon>
        <taxon>Chitinophagales</taxon>
        <taxon>Chitinophagaceae</taxon>
        <taxon>Puia</taxon>
    </lineage>
</organism>
<dbReference type="CDD" id="cd00038">
    <property type="entry name" value="CAP_ED"/>
    <property type="match status" value="1"/>
</dbReference>
<protein>
    <recommendedName>
        <fullName evidence="1">Cyclic nucleotide-binding domain-containing protein</fullName>
    </recommendedName>
</protein>
<feature type="domain" description="Cyclic nucleotide-binding" evidence="1">
    <location>
        <begin position="31"/>
        <end position="113"/>
    </location>
</feature>
<gene>
    <name evidence="2" type="ORF">GCM10011511_54630</name>
</gene>
<reference evidence="2" key="1">
    <citation type="journal article" date="2014" name="Int. J. Syst. Evol. Microbiol.">
        <title>Complete genome sequence of Corynebacterium casei LMG S-19264T (=DSM 44701T), isolated from a smear-ripened cheese.</title>
        <authorList>
            <consortium name="US DOE Joint Genome Institute (JGI-PGF)"/>
            <person name="Walter F."/>
            <person name="Albersmeier A."/>
            <person name="Kalinowski J."/>
            <person name="Ruckert C."/>
        </authorList>
    </citation>
    <scope>NUCLEOTIDE SEQUENCE</scope>
    <source>
        <strain evidence="2">CGMCC 1.15448</strain>
    </source>
</reference>
<proteinExistence type="predicted"/>
<dbReference type="Gene3D" id="2.60.120.10">
    <property type="entry name" value="Jelly Rolls"/>
    <property type="match status" value="1"/>
</dbReference>
<accession>A0A8J2XWH4</accession>
<reference evidence="2" key="2">
    <citation type="submission" date="2020-09" db="EMBL/GenBank/DDBJ databases">
        <authorList>
            <person name="Sun Q."/>
            <person name="Zhou Y."/>
        </authorList>
    </citation>
    <scope>NUCLEOTIDE SEQUENCE</scope>
    <source>
        <strain evidence="2">CGMCC 1.15448</strain>
    </source>
</reference>
<dbReference type="InterPro" id="IPR000595">
    <property type="entry name" value="cNMP-bd_dom"/>
</dbReference>
<dbReference type="InterPro" id="IPR018490">
    <property type="entry name" value="cNMP-bd_dom_sf"/>
</dbReference>
<dbReference type="AlphaFoldDB" id="A0A8J2XWH4"/>
<keyword evidence="3" id="KW-1185">Reference proteome</keyword>
<dbReference type="Proteomes" id="UP000607559">
    <property type="component" value="Unassembled WGS sequence"/>
</dbReference>
<dbReference type="RefSeq" id="WP_188937797.1">
    <property type="nucleotide sequence ID" value="NZ_BMJC01000007.1"/>
</dbReference>
<evidence type="ECO:0000313" key="2">
    <source>
        <dbReference type="EMBL" id="GGB23819.1"/>
    </source>
</evidence>
<dbReference type="SUPFAM" id="SSF51206">
    <property type="entry name" value="cAMP-binding domain-like"/>
    <property type="match status" value="1"/>
</dbReference>
<sequence length="201" mass="24219">MERYIKILKSYKRMPLELETTLRENVHPMVIRKHEVFQPIGTVTDDFYFVEKGLLRIFILEKGEQVTFRFKKEDNFIITLRVLFPEESEQEQGIQALEDSILWRFPGSLVDTLTKKFPQFQRQYCTILQKDVMAMQERRRCSRPGWDSSNYDRLRLYSPELLDRVPIPYLPSYTSIPENVFRHLHSSRIKLNMSSVRRRKR</sequence>
<evidence type="ECO:0000313" key="3">
    <source>
        <dbReference type="Proteomes" id="UP000607559"/>
    </source>
</evidence>
<dbReference type="EMBL" id="BMJC01000007">
    <property type="protein sequence ID" value="GGB23819.1"/>
    <property type="molecule type" value="Genomic_DNA"/>
</dbReference>
<comment type="caution">
    <text evidence="2">The sequence shown here is derived from an EMBL/GenBank/DDBJ whole genome shotgun (WGS) entry which is preliminary data.</text>
</comment>
<name>A0A8J2XWH4_9BACT</name>
<dbReference type="Pfam" id="PF00027">
    <property type="entry name" value="cNMP_binding"/>
    <property type="match status" value="1"/>
</dbReference>
<evidence type="ECO:0000259" key="1">
    <source>
        <dbReference type="Pfam" id="PF00027"/>
    </source>
</evidence>